<evidence type="ECO:0000259" key="1">
    <source>
        <dbReference type="SMART" id="SM01321"/>
    </source>
</evidence>
<evidence type="ECO:0000313" key="3">
    <source>
        <dbReference type="Proteomes" id="UP000287247"/>
    </source>
</evidence>
<dbReference type="GO" id="GO:0004803">
    <property type="term" value="F:transposase activity"/>
    <property type="evidence" value="ECO:0007669"/>
    <property type="project" value="InterPro"/>
</dbReference>
<gene>
    <name evidence="2" type="ORF">AsFPU1_1146</name>
</gene>
<dbReference type="PANTHER" id="PTHR36966:SF1">
    <property type="entry name" value="REP-ASSOCIATED TYROSINE TRANSPOSASE"/>
    <property type="match status" value="1"/>
</dbReference>
<feature type="domain" description="Transposase IS200-like" evidence="1">
    <location>
        <begin position="21"/>
        <end position="152"/>
    </location>
</feature>
<accession>A0A401IEN6</accession>
<keyword evidence="3" id="KW-1185">Reference proteome</keyword>
<dbReference type="RefSeq" id="WP_124975759.1">
    <property type="nucleotide sequence ID" value="NZ_BDQK01000004.1"/>
</dbReference>
<dbReference type="Proteomes" id="UP000287247">
    <property type="component" value="Unassembled WGS sequence"/>
</dbReference>
<dbReference type="AlphaFoldDB" id="A0A401IEN6"/>
<dbReference type="Gene3D" id="3.30.70.1290">
    <property type="entry name" value="Transposase IS200-like"/>
    <property type="match status" value="1"/>
</dbReference>
<evidence type="ECO:0000313" key="2">
    <source>
        <dbReference type="EMBL" id="GBF79747.1"/>
    </source>
</evidence>
<dbReference type="InterPro" id="IPR002686">
    <property type="entry name" value="Transposase_17"/>
</dbReference>
<comment type="caution">
    <text evidence="2">The sequence shown here is derived from an EMBL/GenBank/DDBJ whole genome shotgun (WGS) entry which is preliminary data.</text>
</comment>
<dbReference type="PANTHER" id="PTHR36966">
    <property type="entry name" value="REP-ASSOCIATED TYROSINE TRANSPOSASE"/>
    <property type="match status" value="1"/>
</dbReference>
<dbReference type="SUPFAM" id="SSF143422">
    <property type="entry name" value="Transposase IS200-like"/>
    <property type="match status" value="1"/>
</dbReference>
<reference evidence="3" key="1">
    <citation type="submission" date="2017-05" db="EMBL/GenBank/DDBJ databases">
        <title>Physiological properties and genetic analysis related to exopolysaccharide production of fresh-water unicellular cyanobacterium Aphanothece sacrum, Suizenji Nori, that has been cultured as a food source in Japan.</title>
        <authorList>
            <person name="Kanesaki Y."/>
            <person name="Yoshikawa S."/>
            <person name="Ohki K."/>
        </authorList>
    </citation>
    <scope>NUCLEOTIDE SEQUENCE [LARGE SCALE GENOMIC DNA]</scope>
    <source>
        <strain evidence="3">FPU1</strain>
    </source>
</reference>
<dbReference type="SMART" id="SM01321">
    <property type="entry name" value="Y1_Tnp"/>
    <property type="match status" value="1"/>
</dbReference>
<dbReference type="GO" id="GO:0006313">
    <property type="term" value="P:DNA transposition"/>
    <property type="evidence" value="ECO:0007669"/>
    <property type="project" value="InterPro"/>
</dbReference>
<sequence>MKYDPDIHHRRSIRLKNYDYSQPGAYFITICIYQKQCLLGEIVDDTINLNLLGNTVKFYWENLINYYAYLQLDEFVIMPNHLHGILILNDRKQKIHRKGIPEIIRGFKTFSAKHINLIRRCPNVPVWQRNYYEHIIRNESDLNRIREYILNNPKNWLKDPDN</sequence>
<organism evidence="2 3">
    <name type="scientific">Aphanothece sacrum FPU1</name>
    <dbReference type="NCBI Taxonomy" id="1920663"/>
    <lineage>
        <taxon>Bacteria</taxon>
        <taxon>Bacillati</taxon>
        <taxon>Cyanobacteriota</taxon>
        <taxon>Cyanophyceae</taxon>
        <taxon>Oscillatoriophycideae</taxon>
        <taxon>Chroococcales</taxon>
        <taxon>Aphanothecaceae</taxon>
        <taxon>Aphanothece</taxon>
    </lineage>
</organism>
<dbReference type="EMBL" id="BDQK01000004">
    <property type="protein sequence ID" value="GBF79747.1"/>
    <property type="molecule type" value="Genomic_DNA"/>
</dbReference>
<dbReference type="InterPro" id="IPR052715">
    <property type="entry name" value="RAYT_transposase"/>
</dbReference>
<dbReference type="GO" id="GO:0043565">
    <property type="term" value="F:sequence-specific DNA binding"/>
    <property type="evidence" value="ECO:0007669"/>
    <property type="project" value="TreeGrafter"/>
</dbReference>
<name>A0A401IEN6_APHSA</name>
<dbReference type="InterPro" id="IPR036515">
    <property type="entry name" value="Transposase_17_sf"/>
</dbReference>
<proteinExistence type="predicted"/>
<protein>
    <recommendedName>
        <fullName evidence="1">Transposase IS200-like domain-containing protein</fullName>
    </recommendedName>
</protein>
<dbReference type="OrthoDB" id="9794403at2"/>